<proteinExistence type="predicted"/>
<sequence length="45" mass="5595">MRILHRTLILLQYMKSYSEYKSYNHLIFNNINLHIQYLHLVKSED</sequence>
<name>A0A8S5R3S8_9VIRU</name>
<evidence type="ECO:0000313" key="1">
    <source>
        <dbReference type="EMBL" id="DAE25637.1"/>
    </source>
</evidence>
<reference evidence="1" key="1">
    <citation type="journal article" date="2021" name="Proc. Natl. Acad. Sci. U.S.A.">
        <title>A Catalog of Tens of Thousands of Viruses from Human Metagenomes Reveals Hidden Associations with Chronic Diseases.</title>
        <authorList>
            <person name="Tisza M.J."/>
            <person name="Buck C.B."/>
        </authorList>
    </citation>
    <scope>NUCLEOTIDE SEQUENCE</scope>
    <source>
        <strain evidence="1">Cts131</strain>
    </source>
</reference>
<dbReference type="EMBL" id="BK057818">
    <property type="protein sequence ID" value="DAE25637.1"/>
    <property type="molecule type" value="Genomic_DNA"/>
</dbReference>
<protein>
    <submittedName>
        <fullName evidence="1">Uncharacterized protein</fullName>
    </submittedName>
</protein>
<accession>A0A8S5R3S8</accession>
<organism evidence="1">
    <name type="scientific">Microviridae sp. cts131</name>
    <dbReference type="NCBI Taxonomy" id="2825008"/>
    <lineage>
        <taxon>Viruses</taxon>
        <taxon>Monodnaviria</taxon>
        <taxon>Sangervirae</taxon>
        <taxon>Phixviricota</taxon>
        <taxon>Malgrandaviricetes</taxon>
        <taxon>Petitvirales</taxon>
        <taxon>Microviridae</taxon>
    </lineage>
</organism>